<reference evidence="7 8" key="1">
    <citation type="submission" date="2014-08" db="EMBL/GenBank/DDBJ databases">
        <title>Clostridium innocuum, an unnegligible vancomycin-resistant pathogen causing extra-intestinal infections.</title>
        <authorList>
            <person name="Feng Y."/>
            <person name="Chiu C.-H."/>
        </authorList>
    </citation>
    <scope>NUCLEOTIDE SEQUENCE [LARGE SCALE GENOMIC DNA]</scope>
    <source>
        <strain evidence="7 8">AN88</strain>
    </source>
</reference>
<dbReference type="CDD" id="cd01335">
    <property type="entry name" value="Radical_SAM"/>
    <property type="match status" value="1"/>
</dbReference>
<keyword evidence="2" id="KW-0949">S-adenosyl-L-methionine</keyword>
<dbReference type="Gene3D" id="3.20.20.70">
    <property type="entry name" value="Aldolase class I"/>
    <property type="match status" value="1"/>
</dbReference>
<dbReference type="Proteomes" id="UP000030008">
    <property type="component" value="Unassembled WGS sequence"/>
</dbReference>
<gene>
    <name evidence="7" type="ORF">CIAN88_06450</name>
</gene>
<dbReference type="InterPro" id="IPR051198">
    <property type="entry name" value="BchE-like"/>
</dbReference>
<dbReference type="EMBL" id="JQIF01000026">
    <property type="protein sequence ID" value="KGJ53915.1"/>
    <property type="molecule type" value="Genomic_DNA"/>
</dbReference>
<dbReference type="PANTHER" id="PTHR43409">
    <property type="entry name" value="ANAEROBIC MAGNESIUM-PROTOPORPHYRIN IX MONOMETHYL ESTER CYCLASE-RELATED"/>
    <property type="match status" value="1"/>
</dbReference>
<dbReference type="InterPro" id="IPR006638">
    <property type="entry name" value="Elp3/MiaA/NifB-like_rSAM"/>
</dbReference>
<dbReference type="InterPro" id="IPR058240">
    <property type="entry name" value="rSAM_sf"/>
</dbReference>
<dbReference type="GO" id="GO:0003824">
    <property type="term" value="F:catalytic activity"/>
    <property type="evidence" value="ECO:0007669"/>
    <property type="project" value="InterPro"/>
</dbReference>
<evidence type="ECO:0000313" key="7">
    <source>
        <dbReference type="EMBL" id="KGJ53915.1"/>
    </source>
</evidence>
<dbReference type="InterPro" id="IPR007197">
    <property type="entry name" value="rSAM"/>
</dbReference>
<name>A0A099I8B7_CLOIN</name>
<dbReference type="Pfam" id="PF04055">
    <property type="entry name" value="Radical_SAM"/>
    <property type="match status" value="1"/>
</dbReference>
<accession>A0A099I8B7</accession>
<evidence type="ECO:0000256" key="4">
    <source>
        <dbReference type="ARBA" id="ARBA00023004"/>
    </source>
</evidence>
<dbReference type="AlphaFoldDB" id="A0A099I8B7"/>
<dbReference type="PROSITE" id="PS51918">
    <property type="entry name" value="RADICAL_SAM"/>
    <property type="match status" value="1"/>
</dbReference>
<comment type="caution">
    <text evidence="7">The sequence shown here is derived from an EMBL/GenBank/DDBJ whole genome shotgun (WGS) entry which is preliminary data.</text>
</comment>
<evidence type="ECO:0000256" key="2">
    <source>
        <dbReference type="ARBA" id="ARBA00022691"/>
    </source>
</evidence>
<dbReference type="GO" id="GO:0046872">
    <property type="term" value="F:metal ion binding"/>
    <property type="evidence" value="ECO:0007669"/>
    <property type="project" value="UniProtKB-KW"/>
</dbReference>
<evidence type="ECO:0000256" key="1">
    <source>
        <dbReference type="ARBA" id="ARBA00001966"/>
    </source>
</evidence>
<evidence type="ECO:0000259" key="6">
    <source>
        <dbReference type="PROSITE" id="PS51918"/>
    </source>
</evidence>
<dbReference type="RefSeq" id="WP_044904686.1">
    <property type="nucleotide sequence ID" value="NZ_JQIF01000026.1"/>
</dbReference>
<dbReference type="InterPro" id="IPR013785">
    <property type="entry name" value="Aldolase_TIM"/>
</dbReference>
<keyword evidence="3" id="KW-0479">Metal-binding</keyword>
<dbReference type="GO" id="GO:0051536">
    <property type="term" value="F:iron-sulfur cluster binding"/>
    <property type="evidence" value="ECO:0007669"/>
    <property type="project" value="UniProtKB-KW"/>
</dbReference>
<evidence type="ECO:0000256" key="3">
    <source>
        <dbReference type="ARBA" id="ARBA00022723"/>
    </source>
</evidence>
<dbReference type="SFLD" id="SFLDS00029">
    <property type="entry name" value="Radical_SAM"/>
    <property type="match status" value="1"/>
</dbReference>
<dbReference type="PANTHER" id="PTHR43409:SF4">
    <property type="entry name" value="RADICAL SAM SUPERFAMILY PROTEIN"/>
    <property type="match status" value="1"/>
</dbReference>
<organism evidence="7 8">
    <name type="scientific">Clostridium innocuum</name>
    <dbReference type="NCBI Taxonomy" id="1522"/>
    <lineage>
        <taxon>Bacteria</taxon>
        <taxon>Bacillati</taxon>
        <taxon>Bacillota</taxon>
        <taxon>Clostridia</taxon>
        <taxon>Eubacteriales</taxon>
        <taxon>Clostridiaceae</taxon>
        <taxon>Clostridium</taxon>
    </lineage>
</organism>
<evidence type="ECO:0000313" key="8">
    <source>
        <dbReference type="Proteomes" id="UP000030008"/>
    </source>
</evidence>
<sequence length="299" mass="34073">MHYTGTIWRPPYEASSLLLEVTAGCTHHQCKFCTLYDDLPFKFRMTPMEDIEADLKEAKGQFRIWIGHKISRTFLTGANPFVLKASRLIEISDLIRRYFPTNQSIGCFSRITDITLKTDEELLQLKNAGYDGLTIGIETGDDEALTFMHKGYTSNDIVLQCQRLDRAGISYNFFYLTGVSGAGKGEIGARKTAEVCNQLHPQIIGANMLTIYQNSELYEEIQKGNWKEEQEIEKYRELKTLVEHLNIPVWFAAGGASNAIPIQGTLPRDTKKVISVLERIISSVDENELRNYRKNLRHL</sequence>
<proteinExistence type="predicted"/>
<comment type="cofactor">
    <cofactor evidence="1">
        <name>[4Fe-4S] cluster</name>
        <dbReference type="ChEBI" id="CHEBI:49883"/>
    </cofactor>
</comment>
<keyword evidence="4" id="KW-0408">Iron</keyword>
<evidence type="ECO:0000256" key="5">
    <source>
        <dbReference type="ARBA" id="ARBA00023014"/>
    </source>
</evidence>
<protein>
    <submittedName>
        <fullName evidence="7">Radical SAM protein</fullName>
    </submittedName>
</protein>
<dbReference type="SFLD" id="SFLDG01082">
    <property type="entry name" value="B12-binding_domain_containing"/>
    <property type="match status" value="1"/>
</dbReference>
<dbReference type="SUPFAM" id="SSF102114">
    <property type="entry name" value="Radical SAM enzymes"/>
    <property type="match status" value="1"/>
</dbReference>
<dbReference type="SFLD" id="SFLDG01095">
    <property type="entry name" value="Uncharacterised_Radical_SAM_Su"/>
    <property type="match status" value="1"/>
</dbReference>
<dbReference type="SMART" id="SM00729">
    <property type="entry name" value="Elp3"/>
    <property type="match status" value="1"/>
</dbReference>
<keyword evidence="5" id="KW-0411">Iron-sulfur</keyword>
<feature type="domain" description="Radical SAM core" evidence="6">
    <location>
        <begin position="11"/>
        <end position="248"/>
    </location>
</feature>